<gene>
    <name evidence="1" type="ORF">Glove_306g70</name>
</gene>
<organism evidence="1 2">
    <name type="scientific">Diversispora epigaea</name>
    <dbReference type="NCBI Taxonomy" id="1348612"/>
    <lineage>
        <taxon>Eukaryota</taxon>
        <taxon>Fungi</taxon>
        <taxon>Fungi incertae sedis</taxon>
        <taxon>Mucoromycota</taxon>
        <taxon>Glomeromycotina</taxon>
        <taxon>Glomeromycetes</taxon>
        <taxon>Diversisporales</taxon>
        <taxon>Diversisporaceae</taxon>
        <taxon>Diversispora</taxon>
    </lineage>
</organism>
<dbReference type="Proteomes" id="UP000266861">
    <property type="component" value="Unassembled WGS sequence"/>
</dbReference>
<comment type="caution">
    <text evidence="1">The sequence shown here is derived from an EMBL/GenBank/DDBJ whole genome shotgun (WGS) entry which is preliminary data.</text>
</comment>
<evidence type="ECO:0000313" key="2">
    <source>
        <dbReference type="Proteomes" id="UP000266861"/>
    </source>
</evidence>
<protein>
    <submittedName>
        <fullName evidence="1">Uncharacterized protein</fullName>
    </submittedName>
</protein>
<sequence length="88" mass="10206">MLLNQKFHDQDDVQLEEGKIGEKIKPNSTNPVWQGIFANRQKMICVDNVSLTTNFPLKTTSIYVKDKWWRSNEAIESSCDGARYATRR</sequence>
<dbReference type="AlphaFoldDB" id="A0A397HUC2"/>
<name>A0A397HUC2_9GLOM</name>
<accession>A0A397HUC2</accession>
<proteinExistence type="predicted"/>
<dbReference type="EMBL" id="PQFF01000280">
    <property type="protein sequence ID" value="RHZ66612.1"/>
    <property type="molecule type" value="Genomic_DNA"/>
</dbReference>
<evidence type="ECO:0000313" key="1">
    <source>
        <dbReference type="EMBL" id="RHZ66612.1"/>
    </source>
</evidence>
<keyword evidence="2" id="KW-1185">Reference proteome</keyword>
<reference evidence="1 2" key="1">
    <citation type="submission" date="2018-08" db="EMBL/GenBank/DDBJ databases">
        <title>Genome and evolution of the arbuscular mycorrhizal fungus Diversispora epigaea (formerly Glomus versiforme) and its bacterial endosymbionts.</title>
        <authorList>
            <person name="Sun X."/>
            <person name="Fei Z."/>
            <person name="Harrison M."/>
        </authorList>
    </citation>
    <scope>NUCLEOTIDE SEQUENCE [LARGE SCALE GENOMIC DNA]</scope>
    <source>
        <strain evidence="1 2">IT104</strain>
    </source>
</reference>